<gene>
    <name evidence="9" type="ORF">BG57_27995</name>
    <name evidence="8" type="ORF">GCM10010985_42100</name>
</gene>
<feature type="transmembrane region" description="Helical" evidence="6">
    <location>
        <begin position="351"/>
        <end position="380"/>
    </location>
</feature>
<evidence type="ECO:0000256" key="4">
    <source>
        <dbReference type="ARBA" id="ARBA00023136"/>
    </source>
</evidence>
<evidence type="ECO:0000256" key="2">
    <source>
        <dbReference type="ARBA" id="ARBA00022692"/>
    </source>
</evidence>
<dbReference type="InterPro" id="IPR036259">
    <property type="entry name" value="MFS_trans_sf"/>
</dbReference>
<evidence type="ECO:0000313" key="9">
    <source>
        <dbReference type="EMBL" id="KDR35677.1"/>
    </source>
</evidence>
<evidence type="ECO:0000256" key="1">
    <source>
        <dbReference type="ARBA" id="ARBA00004141"/>
    </source>
</evidence>
<organism evidence="9 10">
    <name type="scientific">Caballeronia grimmiae</name>
    <dbReference type="NCBI Taxonomy" id="1071679"/>
    <lineage>
        <taxon>Bacteria</taxon>
        <taxon>Pseudomonadati</taxon>
        <taxon>Pseudomonadota</taxon>
        <taxon>Betaproteobacteria</taxon>
        <taxon>Burkholderiales</taxon>
        <taxon>Burkholderiaceae</taxon>
        <taxon>Caballeronia</taxon>
    </lineage>
</organism>
<feature type="transmembrane region" description="Helical" evidence="6">
    <location>
        <begin position="192"/>
        <end position="211"/>
    </location>
</feature>
<keyword evidence="3 6" id="KW-1133">Transmembrane helix</keyword>
<evidence type="ECO:0000259" key="7">
    <source>
        <dbReference type="PROSITE" id="PS50850"/>
    </source>
</evidence>
<feature type="transmembrane region" description="Helical" evidence="6">
    <location>
        <begin position="38"/>
        <end position="56"/>
    </location>
</feature>
<dbReference type="SUPFAM" id="SSF103473">
    <property type="entry name" value="MFS general substrate transporter"/>
    <property type="match status" value="1"/>
</dbReference>
<proteinExistence type="predicted"/>
<feature type="transmembrane region" description="Helical" evidence="6">
    <location>
        <begin position="415"/>
        <end position="436"/>
    </location>
</feature>
<feature type="transmembrane region" description="Helical" evidence="6">
    <location>
        <begin position="76"/>
        <end position="96"/>
    </location>
</feature>
<dbReference type="PANTHER" id="PTHR11662">
    <property type="entry name" value="SOLUTE CARRIER FAMILY 17"/>
    <property type="match status" value="1"/>
</dbReference>
<protein>
    <submittedName>
        <fullName evidence="9">MFS transporter</fullName>
    </submittedName>
</protein>
<sequence length="450" mass="48075">MEQSSPVSGAPHSDAGGAHDFAASDKASPRVRRIQRTALALLLLSGIINYIDRATLSIANPLIRQDLGLSVAEMGLLLSAFLWAYAFAQLPAGAFVDRFGARVMLSVSLATWSVAQAFGGVVNSFGQFFAARMILGIGEAPQFPTSAKVVRDWFGKKERGAATGIWNSSSTLGTAISAPLLTVVMLTVGWRWMFGIMGIAGLVVALGFYLVHRDPHQVDLTQRERAYLNDGEEEVAARPTWNDWRRLFGFGTTWGMLLGFFGTIYVLWLYNAWLPTYLQMEFHLTIAKSGWVAAVPYLFGVVGSLSGGKVCDVLAKRGVSAINSRKYPMAASLLGVAFFTVLTGLTHSATLAVVFISISMLLLYVSSSAAWAMASVAAPANCTASIGAMQNFGGYFGGALAPVITGFIVQQSHSFQPALFVGAAVAAIAVVGYWVLVRQPIPAAVQTRNA</sequence>
<keyword evidence="2 6" id="KW-0812">Transmembrane</keyword>
<evidence type="ECO:0000256" key="5">
    <source>
        <dbReference type="SAM" id="MobiDB-lite"/>
    </source>
</evidence>
<comment type="caution">
    <text evidence="9">The sequence shown here is derived from an EMBL/GenBank/DDBJ whole genome shotgun (WGS) entry which is preliminary data.</text>
</comment>
<dbReference type="InterPro" id="IPR050382">
    <property type="entry name" value="MFS_Na/Anion_cotransporter"/>
</dbReference>
<dbReference type="STRING" id="1071679.BG57_27995"/>
<dbReference type="GO" id="GO:0022857">
    <property type="term" value="F:transmembrane transporter activity"/>
    <property type="evidence" value="ECO:0007669"/>
    <property type="project" value="InterPro"/>
</dbReference>
<feature type="region of interest" description="Disordered" evidence="5">
    <location>
        <begin position="1"/>
        <end position="24"/>
    </location>
</feature>
<dbReference type="Pfam" id="PF07690">
    <property type="entry name" value="MFS_1"/>
    <property type="match status" value="1"/>
</dbReference>
<comment type="subcellular location">
    <subcellularLocation>
        <location evidence="1">Membrane</location>
        <topology evidence="1">Multi-pass membrane protein</topology>
    </subcellularLocation>
</comment>
<dbReference type="Proteomes" id="UP000027439">
    <property type="component" value="Unassembled WGS sequence"/>
</dbReference>
<dbReference type="CDD" id="cd17319">
    <property type="entry name" value="MFS_ExuT_GudP_like"/>
    <property type="match status" value="1"/>
</dbReference>
<evidence type="ECO:0000256" key="3">
    <source>
        <dbReference type="ARBA" id="ARBA00022989"/>
    </source>
</evidence>
<dbReference type="PIRSF" id="PIRSF002808">
    <property type="entry name" value="Hexose_phosphate_transp"/>
    <property type="match status" value="1"/>
</dbReference>
<feature type="transmembrane region" description="Helical" evidence="6">
    <location>
        <begin position="327"/>
        <end position="345"/>
    </location>
</feature>
<dbReference type="InterPro" id="IPR000849">
    <property type="entry name" value="Sugar_P_transporter"/>
</dbReference>
<feature type="transmembrane region" description="Helical" evidence="6">
    <location>
        <begin position="247"/>
        <end position="270"/>
    </location>
</feature>
<dbReference type="EMBL" id="BMEG01000007">
    <property type="protein sequence ID" value="GGD83164.1"/>
    <property type="molecule type" value="Genomic_DNA"/>
</dbReference>
<keyword evidence="4 6" id="KW-0472">Membrane</keyword>
<dbReference type="eggNOG" id="COG2271">
    <property type="taxonomic scope" value="Bacteria"/>
</dbReference>
<evidence type="ECO:0000313" key="11">
    <source>
        <dbReference type="Proteomes" id="UP000597138"/>
    </source>
</evidence>
<dbReference type="GO" id="GO:0016020">
    <property type="term" value="C:membrane"/>
    <property type="evidence" value="ECO:0007669"/>
    <property type="project" value="UniProtKB-SubCell"/>
</dbReference>
<dbReference type="InterPro" id="IPR020846">
    <property type="entry name" value="MFS_dom"/>
</dbReference>
<reference evidence="11" key="3">
    <citation type="journal article" date="2019" name="Int. J. Syst. Evol. Microbiol.">
        <title>The Global Catalogue of Microorganisms (GCM) 10K type strain sequencing project: providing services to taxonomists for standard genome sequencing and annotation.</title>
        <authorList>
            <consortium name="The Broad Institute Genomics Platform"/>
            <consortium name="The Broad Institute Genome Sequencing Center for Infectious Disease"/>
            <person name="Wu L."/>
            <person name="Ma J."/>
        </authorList>
    </citation>
    <scope>NUCLEOTIDE SEQUENCE [LARGE SCALE GENOMIC DNA]</scope>
    <source>
        <strain evidence="11">CGMCC 1.11013</strain>
    </source>
</reference>
<dbReference type="RefSeq" id="WP_035962649.1">
    <property type="nucleotide sequence ID" value="NZ_BMEG01000007.1"/>
</dbReference>
<keyword evidence="11" id="KW-1185">Reference proteome</keyword>
<evidence type="ECO:0000313" key="10">
    <source>
        <dbReference type="Proteomes" id="UP000027439"/>
    </source>
</evidence>
<dbReference type="Proteomes" id="UP000597138">
    <property type="component" value="Unassembled WGS sequence"/>
</dbReference>
<dbReference type="InterPro" id="IPR011701">
    <property type="entry name" value="MFS"/>
</dbReference>
<dbReference type="Gene3D" id="1.20.1250.20">
    <property type="entry name" value="MFS general substrate transporter like domains"/>
    <property type="match status" value="2"/>
</dbReference>
<dbReference type="PROSITE" id="PS50850">
    <property type="entry name" value="MFS"/>
    <property type="match status" value="1"/>
</dbReference>
<dbReference type="AlphaFoldDB" id="A0A069P5G5"/>
<feature type="transmembrane region" description="Helical" evidence="6">
    <location>
        <begin position="392"/>
        <end position="409"/>
    </location>
</feature>
<dbReference type="OrthoDB" id="8596007at2"/>
<dbReference type="EMBL" id="JFHE01000006">
    <property type="protein sequence ID" value="KDR35677.1"/>
    <property type="molecule type" value="Genomic_DNA"/>
</dbReference>
<dbReference type="PANTHER" id="PTHR11662:SF446">
    <property type="entry name" value="SODIUM-DEPENDENT PHOSPHATE TRANSPORT PROTEIN 1, CHLOROPLASTIC"/>
    <property type="match status" value="1"/>
</dbReference>
<accession>A0A069P5G5</accession>
<evidence type="ECO:0000313" key="8">
    <source>
        <dbReference type="EMBL" id="GGD83164.1"/>
    </source>
</evidence>
<reference evidence="8" key="4">
    <citation type="submission" date="2024-05" db="EMBL/GenBank/DDBJ databases">
        <authorList>
            <person name="Sun Q."/>
            <person name="Zhou Y."/>
        </authorList>
    </citation>
    <scope>NUCLEOTIDE SEQUENCE</scope>
    <source>
        <strain evidence="8">CGMCC 1.11013</strain>
    </source>
</reference>
<feature type="transmembrane region" description="Helical" evidence="6">
    <location>
        <begin position="290"/>
        <end position="315"/>
    </location>
</feature>
<reference evidence="8" key="1">
    <citation type="journal article" date="2014" name="Int. J. Syst. Evol. Microbiol.">
        <title>Complete genome of a new Firmicutes species belonging to the dominant human colonic microbiota ('Ruminococcus bicirculans') reveals two chromosomes and a selective capacity to utilize plant glucans.</title>
        <authorList>
            <consortium name="NISC Comparative Sequencing Program"/>
            <person name="Wegmann U."/>
            <person name="Louis P."/>
            <person name="Goesmann A."/>
            <person name="Henrissat B."/>
            <person name="Duncan S.H."/>
            <person name="Flint H.J."/>
        </authorList>
    </citation>
    <scope>NUCLEOTIDE SEQUENCE</scope>
    <source>
        <strain evidence="8">CGMCC 1.11013</strain>
    </source>
</reference>
<evidence type="ECO:0000256" key="6">
    <source>
        <dbReference type="SAM" id="Phobius"/>
    </source>
</evidence>
<name>A0A069P5G5_9BURK</name>
<reference evidence="9 10" key="2">
    <citation type="submission" date="2014-03" db="EMBL/GenBank/DDBJ databases">
        <title>Draft Genome Sequences of Four Burkholderia Strains.</title>
        <authorList>
            <person name="Liu X.Y."/>
            <person name="Li C.X."/>
            <person name="Xu J.H."/>
        </authorList>
    </citation>
    <scope>NUCLEOTIDE SEQUENCE [LARGE SCALE GENOMIC DNA]</scope>
    <source>
        <strain evidence="9 10">R27</strain>
    </source>
</reference>
<feature type="domain" description="Major facilitator superfamily (MFS) profile" evidence="7">
    <location>
        <begin position="38"/>
        <end position="441"/>
    </location>
</feature>